<protein>
    <submittedName>
        <fullName evidence="4">NAD(P)-dependent oxidoreductase</fullName>
    </submittedName>
</protein>
<proteinExistence type="predicted"/>
<dbReference type="RefSeq" id="WP_382404888.1">
    <property type="nucleotide sequence ID" value="NZ_JBHSWH010000001.1"/>
</dbReference>
<reference evidence="5" key="1">
    <citation type="journal article" date="2019" name="Int. J. Syst. Evol. Microbiol.">
        <title>The Global Catalogue of Microorganisms (GCM) 10K type strain sequencing project: providing services to taxonomists for standard genome sequencing and annotation.</title>
        <authorList>
            <consortium name="The Broad Institute Genomics Platform"/>
            <consortium name="The Broad Institute Genome Sequencing Center for Infectious Disease"/>
            <person name="Wu L."/>
            <person name="Ma J."/>
        </authorList>
    </citation>
    <scope>NUCLEOTIDE SEQUENCE [LARGE SCALE GENOMIC DNA]</scope>
    <source>
        <strain evidence="5">CCUG 58127</strain>
    </source>
</reference>
<dbReference type="Gene3D" id="3.40.50.720">
    <property type="entry name" value="NAD(P)-binding Rossmann-like Domain"/>
    <property type="match status" value="2"/>
</dbReference>
<evidence type="ECO:0000313" key="4">
    <source>
        <dbReference type="EMBL" id="MFC6706845.1"/>
    </source>
</evidence>
<evidence type="ECO:0000256" key="2">
    <source>
        <dbReference type="ARBA" id="ARBA00023027"/>
    </source>
</evidence>
<feature type="domain" description="D-isomer specific 2-hydroxyacid dehydrogenase NAD-binding" evidence="3">
    <location>
        <begin position="2"/>
        <end position="70"/>
    </location>
</feature>
<comment type="caution">
    <text evidence="4">The sequence shown here is derived from an EMBL/GenBank/DDBJ whole genome shotgun (WGS) entry which is preliminary data.</text>
</comment>
<dbReference type="PANTHER" id="PTHR43333">
    <property type="entry name" value="2-HACID_DH_C DOMAIN-CONTAINING PROTEIN"/>
    <property type="match status" value="1"/>
</dbReference>
<dbReference type="SUPFAM" id="SSF51735">
    <property type="entry name" value="NAD(P)-binding Rossmann-fold domains"/>
    <property type="match status" value="1"/>
</dbReference>
<keyword evidence="2" id="KW-0520">NAD</keyword>
<keyword evidence="1" id="KW-0560">Oxidoreductase</keyword>
<evidence type="ECO:0000313" key="5">
    <source>
        <dbReference type="Proteomes" id="UP001596298"/>
    </source>
</evidence>
<evidence type="ECO:0000259" key="3">
    <source>
        <dbReference type="Pfam" id="PF02826"/>
    </source>
</evidence>
<dbReference type="Proteomes" id="UP001596298">
    <property type="component" value="Unassembled WGS sequence"/>
</dbReference>
<organism evidence="4 5">
    <name type="scientific">Flexivirga alba</name>
    <dbReference type="NCBI Taxonomy" id="702742"/>
    <lineage>
        <taxon>Bacteria</taxon>
        <taxon>Bacillati</taxon>
        <taxon>Actinomycetota</taxon>
        <taxon>Actinomycetes</taxon>
        <taxon>Micrococcales</taxon>
        <taxon>Dermacoccaceae</taxon>
        <taxon>Flexivirga</taxon>
    </lineage>
</organism>
<evidence type="ECO:0000256" key="1">
    <source>
        <dbReference type="ARBA" id="ARBA00023002"/>
    </source>
</evidence>
<dbReference type="Pfam" id="PF02826">
    <property type="entry name" value="2-Hacid_dh_C"/>
    <property type="match status" value="1"/>
</dbReference>
<dbReference type="PANTHER" id="PTHR43333:SF1">
    <property type="entry name" value="D-ISOMER SPECIFIC 2-HYDROXYACID DEHYDROGENASE NAD-BINDING DOMAIN-CONTAINING PROTEIN"/>
    <property type="match status" value="1"/>
</dbReference>
<dbReference type="EMBL" id="JBHSWH010000001">
    <property type="protein sequence ID" value="MFC6706845.1"/>
    <property type="molecule type" value="Genomic_DNA"/>
</dbReference>
<accession>A0ABW2AJK1</accession>
<dbReference type="InterPro" id="IPR006140">
    <property type="entry name" value="D-isomer_DH_NAD-bd"/>
</dbReference>
<dbReference type="InterPro" id="IPR036291">
    <property type="entry name" value="NAD(P)-bd_dom_sf"/>
</dbReference>
<sequence length="105" mass="11091">MGAPMFGALPNRALFLNVGRGSVVDQDSLARALRSSHIAGAALDVTAPEPLPPEHPLWDVPGLIITPHAAGGRPVGAARLIERNIRALAEHLPIENLVTSSRRNP</sequence>
<keyword evidence="5" id="KW-1185">Reference proteome</keyword>
<gene>
    <name evidence="4" type="ORF">ACFQDH_16685</name>
</gene>
<name>A0ABW2AJK1_9MICO</name>